<reference evidence="1" key="1">
    <citation type="submission" date="2021-04" db="EMBL/GenBank/DDBJ databases">
        <authorList>
            <consortium name="Wellcome Sanger Institute Data Sharing"/>
        </authorList>
    </citation>
    <scope>NUCLEOTIDE SEQUENCE [LARGE SCALE GENOMIC DNA]</scope>
</reference>
<keyword evidence="2" id="KW-1185">Reference proteome</keyword>
<protein>
    <submittedName>
        <fullName evidence="1">Uncharacterized protein</fullName>
    </submittedName>
</protein>
<dbReference type="Proteomes" id="UP000265040">
    <property type="component" value="Chromosome 17"/>
</dbReference>
<dbReference type="AlphaFoldDB" id="A0A7N6BXI7"/>
<sequence length="100" mass="11689">TYGSGQLKSFGVSESVTESGVVKIQEQVSTYDSGLLVWCRIQTLVYWRSRLQFSHHETRQHKTDGIIHRTKHTQDKNWFSKKKKINKPPLNIFSLFCFCI</sequence>
<organism evidence="1 2">
    <name type="scientific">Anabas testudineus</name>
    <name type="common">Climbing perch</name>
    <name type="synonym">Anthias testudineus</name>
    <dbReference type="NCBI Taxonomy" id="64144"/>
    <lineage>
        <taxon>Eukaryota</taxon>
        <taxon>Metazoa</taxon>
        <taxon>Chordata</taxon>
        <taxon>Craniata</taxon>
        <taxon>Vertebrata</taxon>
        <taxon>Euteleostomi</taxon>
        <taxon>Actinopterygii</taxon>
        <taxon>Neopterygii</taxon>
        <taxon>Teleostei</taxon>
        <taxon>Neoteleostei</taxon>
        <taxon>Acanthomorphata</taxon>
        <taxon>Anabantaria</taxon>
        <taxon>Anabantiformes</taxon>
        <taxon>Anabantoidei</taxon>
        <taxon>Anabantidae</taxon>
        <taxon>Anabas</taxon>
    </lineage>
</organism>
<proteinExistence type="predicted"/>
<reference evidence="1" key="2">
    <citation type="submission" date="2025-08" db="UniProtKB">
        <authorList>
            <consortium name="Ensembl"/>
        </authorList>
    </citation>
    <scope>IDENTIFICATION</scope>
</reference>
<evidence type="ECO:0000313" key="1">
    <source>
        <dbReference type="Ensembl" id="ENSATEP00000069269.1"/>
    </source>
</evidence>
<reference evidence="1" key="3">
    <citation type="submission" date="2025-09" db="UniProtKB">
        <authorList>
            <consortium name="Ensembl"/>
        </authorList>
    </citation>
    <scope>IDENTIFICATION</scope>
</reference>
<dbReference type="InParanoid" id="A0A7N6BXI7"/>
<name>A0A7N6BXI7_ANATE</name>
<dbReference type="Ensembl" id="ENSATET00000039018.1">
    <property type="protein sequence ID" value="ENSATEP00000069269.1"/>
    <property type="gene ID" value="ENSATEG00000025477.1"/>
</dbReference>
<evidence type="ECO:0000313" key="2">
    <source>
        <dbReference type="Proteomes" id="UP000265040"/>
    </source>
</evidence>
<accession>A0A7N6BXI7</accession>